<proteinExistence type="inferred from homology"/>
<evidence type="ECO:0000313" key="9">
    <source>
        <dbReference type="EMBL" id="GBN43798.1"/>
    </source>
</evidence>
<organism evidence="9 10">
    <name type="scientific">Araneus ventricosus</name>
    <name type="common">Orbweaver spider</name>
    <name type="synonym">Epeira ventricosa</name>
    <dbReference type="NCBI Taxonomy" id="182803"/>
    <lineage>
        <taxon>Eukaryota</taxon>
        <taxon>Metazoa</taxon>
        <taxon>Ecdysozoa</taxon>
        <taxon>Arthropoda</taxon>
        <taxon>Chelicerata</taxon>
        <taxon>Arachnida</taxon>
        <taxon>Araneae</taxon>
        <taxon>Araneomorphae</taxon>
        <taxon>Entelegynae</taxon>
        <taxon>Araneoidea</taxon>
        <taxon>Araneidae</taxon>
        <taxon>Araneus</taxon>
    </lineage>
</organism>
<evidence type="ECO:0000256" key="4">
    <source>
        <dbReference type="ARBA" id="ARBA00022989"/>
    </source>
</evidence>
<accession>A0A4Y2NW41</accession>
<dbReference type="OrthoDB" id="10050858at2759"/>
<dbReference type="AlphaFoldDB" id="A0A4Y2NW41"/>
<dbReference type="EMBL" id="BGPR01010020">
    <property type="protein sequence ID" value="GBN43798.1"/>
    <property type="molecule type" value="Genomic_DNA"/>
</dbReference>
<comment type="subcellular location">
    <subcellularLocation>
        <location evidence="1">Nucleus inner membrane</location>
        <topology evidence="1">Multi-pass membrane protein</topology>
    </subcellularLocation>
</comment>
<dbReference type="PANTHER" id="PTHR31040:SF1">
    <property type="entry name" value="NURIM"/>
    <property type="match status" value="1"/>
</dbReference>
<gene>
    <name evidence="9" type="primary">nrm</name>
    <name evidence="9" type="ORF">AVEN_164866_1</name>
</gene>
<feature type="transmembrane region" description="Helical" evidence="8">
    <location>
        <begin position="7"/>
        <end position="33"/>
    </location>
</feature>
<evidence type="ECO:0000256" key="7">
    <source>
        <dbReference type="ARBA" id="ARBA00032957"/>
    </source>
</evidence>
<comment type="caution">
    <text evidence="9">The sequence shown here is derived from an EMBL/GenBank/DDBJ whole genome shotgun (WGS) entry which is preliminary data.</text>
</comment>
<protein>
    <recommendedName>
        <fullName evidence="7">Nuclear envelope membrane protein</fullName>
    </recommendedName>
    <alternativeName>
        <fullName evidence="6">Nuclear rim protein</fullName>
    </alternativeName>
</protein>
<dbReference type="GO" id="GO:0005637">
    <property type="term" value="C:nuclear inner membrane"/>
    <property type="evidence" value="ECO:0007669"/>
    <property type="project" value="UniProtKB-SubCell"/>
</dbReference>
<dbReference type="Proteomes" id="UP000499080">
    <property type="component" value="Unassembled WGS sequence"/>
</dbReference>
<feature type="transmembrane region" description="Helical" evidence="8">
    <location>
        <begin position="190"/>
        <end position="206"/>
    </location>
</feature>
<evidence type="ECO:0000313" key="10">
    <source>
        <dbReference type="Proteomes" id="UP000499080"/>
    </source>
</evidence>
<keyword evidence="3 8" id="KW-0812">Transmembrane</keyword>
<dbReference type="InterPro" id="IPR033580">
    <property type="entry name" value="Nurim-like"/>
</dbReference>
<dbReference type="PANTHER" id="PTHR31040">
    <property type="entry name" value="NURIM"/>
    <property type="match status" value="1"/>
</dbReference>
<evidence type="ECO:0000256" key="3">
    <source>
        <dbReference type="ARBA" id="ARBA00022692"/>
    </source>
</evidence>
<feature type="transmembrane region" description="Helical" evidence="8">
    <location>
        <begin position="53"/>
        <end position="73"/>
    </location>
</feature>
<keyword evidence="4 8" id="KW-1133">Transmembrane helix</keyword>
<feature type="transmembrane region" description="Helical" evidence="8">
    <location>
        <begin position="94"/>
        <end position="111"/>
    </location>
</feature>
<feature type="transmembrane region" description="Helical" evidence="8">
    <location>
        <begin position="131"/>
        <end position="152"/>
    </location>
</feature>
<name>A0A4Y2NW41_ARAVE</name>
<keyword evidence="10" id="KW-1185">Reference proteome</keyword>
<keyword evidence="5 8" id="KW-0472">Membrane</keyword>
<comment type="similarity">
    <text evidence="2">Belongs to the nurim family.</text>
</comment>
<evidence type="ECO:0000256" key="2">
    <source>
        <dbReference type="ARBA" id="ARBA00010631"/>
    </source>
</evidence>
<evidence type="ECO:0000256" key="6">
    <source>
        <dbReference type="ARBA" id="ARBA00031700"/>
    </source>
</evidence>
<sequence>MSFKDNLAILTALFVLLYCIFTLGQLVLFLSSHTSLKQNRYRPFVYFGHFESLWLQVLADVCLVGFFVLQHSVQNHQAVKQFLNSRGLGVFERLFYNFGSCLALQALMQLWHATPGWVVWQVSTSDHPVVWWIFAAVHCVAWLFIYGGCYVMDITELLGARQVIYSLQGVPDPMSLKSEGLRRMYSHMRHPSFSAVTILLFFHPVMQLDRLLLAHALLLYFLLGTRVDDVDYCYQLRMLQRKERDLG</sequence>
<reference evidence="9 10" key="1">
    <citation type="journal article" date="2019" name="Sci. Rep.">
        <title>Orb-weaving spider Araneus ventricosus genome elucidates the spidroin gene catalogue.</title>
        <authorList>
            <person name="Kono N."/>
            <person name="Nakamura H."/>
            <person name="Ohtoshi R."/>
            <person name="Moran D.A.P."/>
            <person name="Shinohara A."/>
            <person name="Yoshida Y."/>
            <person name="Fujiwara M."/>
            <person name="Mori M."/>
            <person name="Tomita M."/>
            <person name="Arakawa K."/>
        </authorList>
    </citation>
    <scope>NUCLEOTIDE SEQUENCE [LARGE SCALE GENOMIC DNA]</scope>
</reference>
<evidence type="ECO:0000256" key="8">
    <source>
        <dbReference type="SAM" id="Phobius"/>
    </source>
</evidence>
<evidence type="ECO:0000256" key="1">
    <source>
        <dbReference type="ARBA" id="ARBA00004473"/>
    </source>
</evidence>
<evidence type="ECO:0000256" key="5">
    <source>
        <dbReference type="ARBA" id="ARBA00023136"/>
    </source>
</evidence>